<organism evidence="1 2">
    <name type="scientific">candidate division WWE3 bacterium CG22_combo_CG10-13_8_21_14_all_39_12</name>
    <dbReference type="NCBI Taxonomy" id="1975094"/>
    <lineage>
        <taxon>Bacteria</taxon>
        <taxon>Katanobacteria</taxon>
    </lineage>
</organism>
<gene>
    <name evidence="1" type="ORF">COX05_03535</name>
</gene>
<comment type="caution">
    <text evidence="1">The sequence shown here is derived from an EMBL/GenBank/DDBJ whole genome shotgun (WGS) entry which is preliminary data.</text>
</comment>
<accession>A0A2H0BH55</accession>
<dbReference type="Gene3D" id="1.10.10.60">
    <property type="entry name" value="Homeodomain-like"/>
    <property type="match status" value="1"/>
</dbReference>
<dbReference type="AlphaFoldDB" id="A0A2H0BH55"/>
<sequence length="141" mass="16129">MPKRTKAVEKKIETNKELLIDRFRKTPIIQVACEKVGVGRATYYRWKKEDPLFAEEAENAIAEGVGLINDMAESQLISAIRDKHMTAIIFWLKNRHEAYKTRVELSAIKPNCEELTPEQQETVSKALVLAGLLPEQNEPHE</sequence>
<proteinExistence type="predicted"/>
<reference evidence="1 2" key="1">
    <citation type="submission" date="2017-09" db="EMBL/GenBank/DDBJ databases">
        <title>Depth-based differentiation of microbial function through sediment-hosted aquifers and enrichment of novel symbionts in the deep terrestrial subsurface.</title>
        <authorList>
            <person name="Probst A.J."/>
            <person name="Ladd B."/>
            <person name="Jarett J.K."/>
            <person name="Geller-Mcgrath D.E."/>
            <person name="Sieber C.M."/>
            <person name="Emerson J.B."/>
            <person name="Anantharaman K."/>
            <person name="Thomas B.C."/>
            <person name="Malmstrom R."/>
            <person name="Stieglmeier M."/>
            <person name="Klingl A."/>
            <person name="Woyke T."/>
            <person name="Ryan C.M."/>
            <person name="Banfield J.F."/>
        </authorList>
    </citation>
    <scope>NUCLEOTIDE SEQUENCE [LARGE SCALE GENOMIC DNA]</scope>
    <source>
        <strain evidence="1">CG22_combo_CG10-13_8_21_14_all_39_12</strain>
    </source>
</reference>
<evidence type="ECO:0000313" key="2">
    <source>
        <dbReference type="Proteomes" id="UP000228495"/>
    </source>
</evidence>
<name>A0A2H0BH55_UNCKA</name>
<dbReference type="Proteomes" id="UP000228495">
    <property type="component" value="Unassembled WGS sequence"/>
</dbReference>
<evidence type="ECO:0000313" key="1">
    <source>
        <dbReference type="EMBL" id="PIP56338.1"/>
    </source>
</evidence>
<dbReference type="EMBL" id="PCSU01000061">
    <property type="protein sequence ID" value="PIP56338.1"/>
    <property type="molecule type" value="Genomic_DNA"/>
</dbReference>
<protein>
    <submittedName>
        <fullName evidence="1">Uncharacterized protein</fullName>
    </submittedName>
</protein>